<name>A0A0R3TW05_RODNA</name>
<dbReference type="AlphaFoldDB" id="A0A0R3TW05"/>
<dbReference type="OrthoDB" id="6236393at2759"/>
<gene>
    <name evidence="1" type="ORF">HNAJ_LOCUS12017</name>
</gene>
<sequence length="657" mass="71459">MEEDSIYSADRRVKQYGIGVQVGAKLIPEVLKLSQIPSELCDDSGIVICSLDQSGEIEVDMARDSPESQIQVITKSNKVHGWWSGIVSGKTPLFENKSMDNFPARKSTEKQIENNLSLQGKAILQPETYTTHPNPRYRLVLVDTGNQNRQCLSVSASKIDWSGRDVQVGVKLIPYSIDVRPLKLENMKAVLSSKKARDAREVDASAVLCTSGVQYEEELTESTGVQVVQINESAELRSCHVSNRNTSVTGSTDGSKHFDVGSMIARNADPNTTSDADDSNFAAILRVKEAQYGTENKRTASYWESTKFQTLVNKNVQVELNLIPKTITVDKVSVENMEAISGQRKDGTFEEVGAVLVPTELKLEQMSLDAHQVPRLVESISTENNLCPTYIVTSSILYECSGVHITSVGALSEIAIKLGQGEYKAEVQRDTKSNPTRIAIKERSISAISIDDAHKALTFGGISNSIQHSMSSKSVQIGTILIPTTVTMEKVMVENLEVSVPLTQSKCAEVNVSAVLASSATEMTTVLINAPGIHIIPMSKVDEIGIQANGKNYIGMVEGAYQSARGRAPSGTSMSQDQQKIILPIASSAISRSKKIQASLLQQSKDLSLLHDTLRSDQTTPVLRETNTLSTGSFRRPGIIHIPGQTLTPIAEILSTP</sequence>
<dbReference type="WBParaSite" id="HNAJ_0001202801-mRNA-1">
    <property type="protein sequence ID" value="HNAJ_0001202801-mRNA-1"/>
    <property type="gene ID" value="HNAJ_0001202801"/>
</dbReference>
<evidence type="ECO:0000313" key="1">
    <source>
        <dbReference type="EMBL" id="VDO11976.1"/>
    </source>
</evidence>
<evidence type="ECO:0000313" key="3">
    <source>
        <dbReference type="WBParaSite" id="HNAJ_0001202801-mRNA-1"/>
    </source>
</evidence>
<dbReference type="Proteomes" id="UP000278807">
    <property type="component" value="Unassembled WGS sequence"/>
</dbReference>
<organism evidence="3">
    <name type="scientific">Rodentolepis nana</name>
    <name type="common">Dwarf tapeworm</name>
    <name type="synonym">Hymenolepis nana</name>
    <dbReference type="NCBI Taxonomy" id="102285"/>
    <lineage>
        <taxon>Eukaryota</taxon>
        <taxon>Metazoa</taxon>
        <taxon>Spiralia</taxon>
        <taxon>Lophotrochozoa</taxon>
        <taxon>Platyhelminthes</taxon>
        <taxon>Cestoda</taxon>
        <taxon>Eucestoda</taxon>
        <taxon>Cyclophyllidea</taxon>
        <taxon>Hymenolepididae</taxon>
        <taxon>Rodentolepis</taxon>
    </lineage>
</organism>
<evidence type="ECO:0000313" key="2">
    <source>
        <dbReference type="Proteomes" id="UP000278807"/>
    </source>
</evidence>
<dbReference type="STRING" id="102285.A0A0R3TW05"/>
<reference evidence="1 2" key="2">
    <citation type="submission" date="2018-11" db="EMBL/GenBank/DDBJ databases">
        <authorList>
            <consortium name="Pathogen Informatics"/>
        </authorList>
    </citation>
    <scope>NUCLEOTIDE SEQUENCE [LARGE SCALE GENOMIC DNA]</scope>
</reference>
<proteinExistence type="predicted"/>
<protein>
    <submittedName>
        <fullName evidence="3">Agenet-like domain-containing protein</fullName>
    </submittedName>
</protein>
<keyword evidence="2" id="KW-1185">Reference proteome</keyword>
<reference evidence="3" key="1">
    <citation type="submission" date="2017-02" db="UniProtKB">
        <authorList>
            <consortium name="WormBaseParasite"/>
        </authorList>
    </citation>
    <scope>IDENTIFICATION</scope>
</reference>
<dbReference type="EMBL" id="UZAE01013968">
    <property type="protein sequence ID" value="VDO11976.1"/>
    <property type="molecule type" value="Genomic_DNA"/>
</dbReference>
<accession>A0A0R3TW05</accession>